<dbReference type="Proteomes" id="UP000001424">
    <property type="component" value="Chromosome"/>
</dbReference>
<evidence type="ECO:0000256" key="1">
    <source>
        <dbReference type="SAM" id="MobiDB-lite"/>
    </source>
</evidence>
<accession>Q7NW57</accession>
<protein>
    <submittedName>
        <fullName evidence="2">Uncharacterized protein</fullName>
    </submittedName>
</protein>
<dbReference type="STRING" id="243365.CV_2133"/>
<dbReference type="OrthoDB" id="8595467at2"/>
<evidence type="ECO:0000313" key="3">
    <source>
        <dbReference type="Proteomes" id="UP000001424"/>
    </source>
</evidence>
<feature type="region of interest" description="Disordered" evidence="1">
    <location>
        <begin position="41"/>
        <end position="81"/>
    </location>
</feature>
<reference evidence="2 3" key="1">
    <citation type="journal article" date="2003" name="Proc. Natl. Acad. Sci. U.S.A.">
        <title>The complete genome sequence of Chromobacterium violaceum reveals remarkable and exploitable bacterial adaptability.</title>
        <authorList>
            <person name="Vasconcelos A.T.R."/>
            <person name="de Almeida D.F."/>
            <person name="Almeida F.C."/>
            <person name="de Almeida L.G.P."/>
            <person name="de Almeida R."/>
            <person name="Goncalves J.A.A."/>
            <person name="Andrade E.M."/>
            <person name="Antonio R.V."/>
            <person name="Araripe J."/>
            <person name="de Araujo M.F.F."/>
            <person name="Filho S.A."/>
            <person name="Azevedo V."/>
            <person name="Batista A.J."/>
            <person name="Bataus L.A.M."/>
            <person name="Batista J.S."/>
            <person name="Belo A."/>
            <person name="vander Berg C."/>
            <person name="Blamey J."/>
            <person name="Bogo M."/>
            <person name="Bonato S."/>
            <person name="Bordignon J."/>
            <person name="Brito C.A."/>
            <person name="Brocchi M."/>
            <person name="Burity H.A."/>
            <person name="Camargo A.A."/>
            <person name="Cardoso D.D.P."/>
            <person name="Carneiro N.P."/>
            <person name="Carraro D.M."/>
            <person name="Carvalho C.M.B."/>
            <person name="Cascardo J.C.M."/>
            <person name="Cavada B.S."/>
            <person name="Chueire L.M.O."/>
            <person name="Pasa T.B.C."/>
            <person name="Duran N."/>
            <person name="Fagundes N."/>
            <person name="Falcao C.L."/>
            <person name="Fantinatti F."/>
            <person name="Farias I.P."/>
            <person name="Felipe M.S.S."/>
            <person name="Ferrari L.P."/>
            <person name="Ferro J.A."/>
            <person name="Ferro M.I.T."/>
            <person name="Franco G.R."/>
            <person name="Freitas N.S.A."/>
            <person name="Furlan L.R."/>
            <person name="Gazzinelli R.T."/>
            <person name="Gomes E.A."/>
            <person name="Goncalves P.R."/>
            <person name="Grangeiro T.B."/>
            <person name="Grattapaglia D."/>
            <person name="Grisard E.C."/>
            <person name="Guimaraes C.T."/>
            <person name="Hanna E.S."/>
            <person name="Hungria M."/>
            <person name="Jardim S.N."/>
            <person name="Laurino J."/>
            <person name="Leoi L.C.T."/>
            <person name="Fassarella L."/>
            <person name="Lima A."/>
            <person name="Loureiro M.F."/>
            <person name="Lyra M.C.P."/>
            <person name="Macedo M."/>
            <person name="Madeira H.M.F."/>
            <person name="Manfio G.P."/>
            <person name="Maranhao A.Q."/>
            <person name="Martins W.S."/>
            <person name="di Mauro S.M.Z."/>
            <person name="de Medeiros S.R.B."/>
            <person name="Meissner R.D.V."/>
            <person name="Menck C.F.M."/>
            <person name="Moreira M.A.M."/>
            <person name="Nascimento F.F."/>
            <person name="Nicolas M.F."/>
            <person name="Oliveira J.G."/>
            <person name="Oliveira S.C."/>
            <person name="Paixao R.F.C."/>
            <person name="Parente J.A."/>
            <person name="Pedrosa F.O."/>
            <person name="Pena S.J.D."/>
            <person name="Perreira J.O."/>
            <person name="Perreira M."/>
            <person name="Pinto L.S.R.C."/>
            <person name="Pinto L.S."/>
            <person name="Porto J.I.R."/>
            <person name="Potrich D.P."/>
            <person name="Neto C.E.R."/>
            <person name="Reis A.M.M."/>
            <person name="Rigo L.U."/>
            <person name="Rondinelli E."/>
            <person name="dos Santos E.B.P."/>
            <person name="Santos F.R."/>
            <person name="Schneider M.P.C."/>
            <person name="Seuanez H.N."/>
            <person name="Silva A.M.R."/>
            <person name="da Silva A.L.C."/>
            <person name="Silva D.W."/>
            <person name="Silva R."/>
            <person name="Simoes I.C."/>
            <person name="Simon D."/>
            <person name="Soares C.M.A."/>
            <person name="Soares R.B.A."/>
            <person name="Souza E.M."/>
            <person name="Souza K.R.L."/>
            <person name="Souza R.C."/>
            <person name="Steffens M.B.R."/>
            <person name="Steindel M."/>
            <person name="Teixeira S.R."/>
            <person name="Urmenyi T."/>
            <person name="Vettore A."/>
            <person name="Wassem R."/>
            <person name="Zaha A."/>
            <person name="Simpson A.J.G."/>
        </authorList>
    </citation>
    <scope>NUCLEOTIDE SEQUENCE [LARGE SCALE GENOMIC DNA]</scope>
    <source>
        <strain evidence="3">ATCC 12472 / DSM 30191 / JCM 1249 / NBRC 12614 / NCIMB 9131 / NCTC 9757</strain>
    </source>
</reference>
<dbReference type="AlphaFoldDB" id="Q7NW57"/>
<dbReference type="HOGENOM" id="CLU_2567659_0_0_4"/>
<dbReference type="RefSeq" id="WP_011135681.1">
    <property type="nucleotide sequence ID" value="NC_005085.1"/>
</dbReference>
<dbReference type="EMBL" id="AE016825">
    <property type="protein sequence ID" value="AAQ59806.1"/>
    <property type="molecule type" value="Genomic_DNA"/>
</dbReference>
<evidence type="ECO:0000313" key="2">
    <source>
        <dbReference type="EMBL" id="AAQ59806.1"/>
    </source>
</evidence>
<keyword evidence="3" id="KW-1185">Reference proteome</keyword>
<name>Q7NW57_CHRVO</name>
<organism evidence="2 3">
    <name type="scientific">Chromobacterium violaceum (strain ATCC 12472 / DSM 30191 / JCM 1249 / CCUG 213 / NBRC 12614 / NCIMB 9131 / NCTC 9757 / MK)</name>
    <dbReference type="NCBI Taxonomy" id="243365"/>
    <lineage>
        <taxon>Bacteria</taxon>
        <taxon>Pseudomonadati</taxon>
        <taxon>Pseudomonadota</taxon>
        <taxon>Betaproteobacteria</taxon>
        <taxon>Neisseriales</taxon>
        <taxon>Chromobacteriaceae</taxon>
        <taxon>Chromobacterium</taxon>
    </lineage>
</organism>
<feature type="compositionally biased region" description="Basic and acidic residues" evidence="1">
    <location>
        <begin position="48"/>
        <end position="62"/>
    </location>
</feature>
<sequence length="81" mass="8647">MPSYRIGGIAIKHNGELLTEGQTIELDELEPSPWLGLTEVKTAPASEQKADSKTDQQTHTESEDTPPAGDTAKTGKKGEGK</sequence>
<dbReference type="KEGG" id="cvi:CV_2133"/>
<gene>
    <name evidence="2" type="ordered locus">CV_2133</name>
</gene>
<proteinExistence type="predicted"/>